<protein>
    <submittedName>
        <fullName evidence="1">Uncharacterized protein</fullName>
    </submittedName>
</protein>
<dbReference type="EMBL" id="CAKMUD010000105">
    <property type="protein sequence ID" value="CAH1601607.1"/>
    <property type="molecule type" value="Genomic_DNA"/>
</dbReference>
<comment type="caution">
    <text evidence="1">The sequence shown here is derived from an EMBL/GenBank/DDBJ whole genome shotgun (WGS) entry which is preliminary data.</text>
</comment>
<accession>A0AAU9QTC9</accession>
<organism evidence="1 2">
    <name type="scientific">Vibrio jasicida</name>
    <dbReference type="NCBI Taxonomy" id="766224"/>
    <lineage>
        <taxon>Bacteria</taxon>
        <taxon>Pseudomonadati</taxon>
        <taxon>Pseudomonadota</taxon>
        <taxon>Gammaproteobacteria</taxon>
        <taxon>Vibrionales</taxon>
        <taxon>Vibrionaceae</taxon>
        <taxon>Vibrio</taxon>
    </lineage>
</organism>
<proteinExistence type="predicted"/>
<evidence type="ECO:0000313" key="1">
    <source>
        <dbReference type="EMBL" id="CAH1601607.1"/>
    </source>
</evidence>
<gene>
    <name evidence="1" type="ORF">THF1A12_50127</name>
</gene>
<sequence>MSWLNVLIGIVIGVFLASHSPEVADHIRHYSLELMEAIQGIIRK</sequence>
<dbReference type="Proteomes" id="UP001295462">
    <property type="component" value="Unassembled WGS sequence"/>
</dbReference>
<evidence type="ECO:0000313" key="2">
    <source>
        <dbReference type="Proteomes" id="UP001295462"/>
    </source>
</evidence>
<dbReference type="AlphaFoldDB" id="A0AAU9QTC9"/>
<reference evidence="1" key="1">
    <citation type="submission" date="2022-01" db="EMBL/GenBank/DDBJ databases">
        <authorList>
            <person name="Lagorce A."/>
        </authorList>
    </citation>
    <scope>NUCLEOTIDE SEQUENCE</scope>
    <source>
        <strain evidence="1">Th15_F1_A12</strain>
    </source>
</reference>
<name>A0AAU9QTC9_9VIBR</name>